<evidence type="ECO:0000313" key="3">
    <source>
        <dbReference type="EMBL" id="PYA58800.1"/>
    </source>
</evidence>
<dbReference type="SUPFAM" id="SSF55021">
    <property type="entry name" value="ACT-like"/>
    <property type="match status" value="2"/>
</dbReference>
<comment type="caution">
    <text evidence="3">The sequence shown here is derived from an EMBL/GenBank/DDBJ whole genome shotgun (WGS) entry which is preliminary data.</text>
</comment>
<reference evidence="4" key="2">
    <citation type="submission" date="2018-06" db="EMBL/GenBank/DDBJ databases">
        <title>Serratia marcescens genome sequencing and assembly.</title>
        <authorList>
            <person name="Martins R.C."/>
            <person name="Perdigao-Neto L.V."/>
            <person name="Costa S.F."/>
            <person name="Levin A.S.S."/>
        </authorList>
    </citation>
    <scope>NUCLEOTIDE SEQUENCE [LARGE SCALE GENOMIC DNA]</scope>
    <source>
        <strain evidence="4">1283</strain>
    </source>
</reference>
<accession>A0ABX5N989</accession>
<protein>
    <submittedName>
        <fullName evidence="3">[protein-PII] uridylyltransferase</fullName>
        <ecNumber evidence="3">2.7.7.59</ecNumber>
    </submittedName>
</protein>
<sequence length="192" mass="21673">SISPATRGGTEIFIWSPDRPYLFAAVAGEMDRRNLSVHDAQIFTNRDGMAMDTFIVLEPDGSPLAQDRHAAIRQALLQAITQREYQPPRVRRPSSKLRHFSVPTEVTFLPTHTDRRSYLELIALDQPGLLARVGEVFADLGLSLHGARITTIGERVEDLFILADGERRALDQETRRKLEQRLTEALTPNDKM</sequence>
<dbReference type="PANTHER" id="PTHR47320:SF1">
    <property type="entry name" value="BIFUNCTIONAL URIDYLYLTRANSFERASE_URIDYLYL-REMOVING ENZYME"/>
    <property type="match status" value="1"/>
</dbReference>
<organism evidence="3 4">
    <name type="scientific">Serratia marcescens</name>
    <dbReference type="NCBI Taxonomy" id="615"/>
    <lineage>
        <taxon>Bacteria</taxon>
        <taxon>Pseudomonadati</taxon>
        <taxon>Pseudomonadota</taxon>
        <taxon>Gammaproteobacteria</taxon>
        <taxon>Enterobacterales</taxon>
        <taxon>Yersiniaceae</taxon>
        <taxon>Serratia</taxon>
    </lineage>
</organism>
<feature type="domain" description="ACT" evidence="2">
    <location>
        <begin position="118"/>
        <end position="192"/>
    </location>
</feature>
<gene>
    <name evidence="3" type="ORF">DMW51_22275</name>
</gene>
<reference evidence="3 4" key="1">
    <citation type="submission" date="2018-06" db="EMBL/GenBank/DDBJ databases">
        <title>Serratia marcescens genome sequencing and assembly.</title>
        <authorList>
            <person name="Martins R.C.R."/>
            <person name="Perdigao-Neto L.V."/>
            <person name="Costa S.F."/>
            <person name="Levin A.S.S."/>
        </authorList>
    </citation>
    <scope>NUCLEOTIDE SEQUENCE [LARGE SCALE GENOMIC DNA]</scope>
    <source>
        <strain evidence="3 4">1283</strain>
    </source>
</reference>
<feature type="domain" description="ACT" evidence="2">
    <location>
        <begin position="11"/>
        <end position="92"/>
    </location>
</feature>
<name>A0ABX5N989_SERMA</name>
<dbReference type="GO" id="GO:0008773">
    <property type="term" value="F:[protein-PII] uridylyltransferase activity"/>
    <property type="evidence" value="ECO:0007669"/>
    <property type="project" value="UniProtKB-EC"/>
</dbReference>
<dbReference type="EMBL" id="QJQB01000508">
    <property type="protein sequence ID" value="PYA58800.1"/>
    <property type="molecule type" value="Genomic_DNA"/>
</dbReference>
<evidence type="ECO:0000313" key="4">
    <source>
        <dbReference type="Proteomes" id="UP000247823"/>
    </source>
</evidence>
<dbReference type="CDD" id="cd04900">
    <property type="entry name" value="ACT_UUR-like_1"/>
    <property type="match status" value="1"/>
</dbReference>
<keyword evidence="3" id="KW-0548">Nucleotidyltransferase</keyword>
<evidence type="ECO:0000259" key="2">
    <source>
        <dbReference type="PROSITE" id="PS51671"/>
    </source>
</evidence>
<evidence type="ECO:0000256" key="1">
    <source>
        <dbReference type="ARBA" id="ARBA00022801"/>
    </source>
</evidence>
<dbReference type="InterPro" id="IPR045865">
    <property type="entry name" value="ACT-like_dom_sf"/>
</dbReference>
<dbReference type="Proteomes" id="UP000247823">
    <property type="component" value="Unassembled WGS sequence"/>
</dbReference>
<dbReference type="EC" id="2.7.7.59" evidence="3"/>
<dbReference type="InterPro" id="IPR010043">
    <property type="entry name" value="UTase/UR"/>
</dbReference>
<dbReference type="Pfam" id="PF01842">
    <property type="entry name" value="ACT"/>
    <property type="match status" value="2"/>
</dbReference>
<dbReference type="PANTHER" id="PTHR47320">
    <property type="entry name" value="BIFUNCTIONAL URIDYLYLTRANSFERASE/URIDYLYL-REMOVING ENZYME"/>
    <property type="match status" value="1"/>
</dbReference>
<proteinExistence type="inferred from homology"/>
<keyword evidence="3" id="KW-0808">Transferase</keyword>
<dbReference type="RefSeq" id="WP_146223478.1">
    <property type="nucleotide sequence ID" value="NZ_QJQB01000508.1"/>
</dbReference>
<dbReference type="HAMAP" id="MF_00277">
    <property type="entry name" value="PII_uridylyl_transf"/>
    <property type="match status" value="1"/>
</dbReference>
<keyword evidence="1" id="KW-0378">Hydrolase</keyword>
<dbReference type="InterPro" id="IPR002912">
    <property type="entry name" value="ACT_dom"/>
</dbReference>
<dbReference type="CDD" id="cd04899">
    <property type="entry name" value="ACT_ACR-UUR-like_2"/>
    <property type="match status" value="1"/>
</dbReference>
<feature type="non-terminal residue" evidence="3">
    <location>
        <position position="1"/>
    </location>
</feature>
<keyword evidence="4" id="KW-1185">Reference proteome</keyword>
<dbReference type="PROSITE" id="PS51671">
    <property type="entry name" value="ACT"/>
    <property type="match status" value="2"/>
</dbReference>